<dbReference type="Proteomes" id="UP000259030">
    <property type="component" value="Chromosome"/>
</dbReference>
<proteinExistence type="predicted"/>
<name>A0A221SUC1_9DEIO</name>
<dbReference type="RefSeq" id="WP_027461987.1">
    <property type="nucleotide sequence ID" value="NZ_CP021081.1"/>
</dbReference>
<reference evidence="1 2" key="1">
    <citation type="submission" date="2017-05" db="EMBL/GenBank/DDBJ databases">
        <title>The complete genome sequence of Deinococcus ficus isolated from the rhizosphere of the Ficus religiosa L. in Taiwan.</title>
        <authorList>
            <person name="Wu K.-M."/>
            <person name="Liao T.-L."/>
            <person name="Liu Y.-M."/>
            <person name="Young C.-C."/>
            <person name="Tsai S.-F."/>
        </authorList>
    </citation>
    <scope>NUCLEOTIDE SEQUENCE [LARGE SCALE GENOMIC DNA]</scope>
    <source>
        <strain evidence="1 2">CC-FR2-10</strain>
    </source>
</reference>
<gene>
    <name evidence="1" type="ORF">DFI_03690</name>
</gene>
<protein>
    <submittedName>
        <fullName evidence="1">Uracil-DNA glycosylase</fullName>
    </submittedName>
</protein>
<accession>A0A221SUC1</accession>
<sequence>MTNPPPAPAQQFKSAASNRFVMPGWMNLLPGTPDSIEVQFDLAPEDHSRAQGLLLLDYWETPEKLTLQGILPVRAFTANPDGWCVMLPARGDLIIRAIDPQPNPPVLAPHWIHLNPETKPGTTVHVAVKFPGGEGTPPAVQNLLRS</sequence>
<evidence type="ECO:0000313" key="2">
    <source>
        <dbReference type="Proteomes" id="UP000259030"/>
    </source>
</evidence>
<dbReference type="AlphaFoldDB" id="A0A221SUC1"/>
<keyword evidence="2" id="KW-1185">Reference proteome</keyword>
<organism evidence="1 2">
    <name type="scientific">Deinococcus ficus</name>
    <dbReference type="NCBI Taxonomy" id="317577"/>
    <lineage>
        <taxon>Bacteria</taxon>
        <taxon>Thermotogati</taxon>
        <taxon>Deinococcota</taxon>
        <taxon>Deinococci</taxon>
        <taxon>Deinococcales</taxon>
        <taxon>Deinococcaceae</taxon>
        <taxon>Deinococcus</taxon>
    </lineage>
</organism>
<dbReference type="STRING" id="317577.GCA_000419625_00402"/>
<dbReference type="EMBL" id="CP021081">
    <property type="protein sequence ID" value="ASN80235.1"/>
    <property type="molecule type" value="Genomic_DNA"/>
</dbReference>
<dbReference type="KEGG" id="dfc:DFI_03690"/>
<evidence type="ECO:0000313" key="1">
    <source>
        <dbReference type="EMBL" id="ASN80235.1"/>
    </source>
</evidence>